<keyword evidence="2 4" id="KW-0808">Transferase</keyword>
<organism evidence="4 5">
    <name type="scientific">Salinisphaera aquimarina</name>
    <dbReference type="NCBI Taxonomy" id="2094031"/>
    <lineage>
        <taxon>Bacteria</taxon>
        <taxon>Pseudomonadati</taxon>
        <taxon>Pseudomonadota</taxon>
        <taxon>Gammaproteobacteria</taxon>
        <taxon>Salinisphaerales</taxon>
        <taxon>Salinisphaeraceae</taxon>
        <taxon>Salinisphaera</taxon>
    </lineage>
</organism>
<dbReference type="InterPro" id="IPR001451">
    <property type="entry name" value="Hexapep"/>
</dbReference>
<accession>A0ABV7EQS7</accession>
<dbReference type="Pfam" id="PF00132">
    <property type="entry name" value="Hexapep"/>
    <property type="match status" value="1"/>
</dbReference>
<protein>
    <submittedName>
        <fullName evidence="4">Acyltransferase</fullName>
        <ecNumber evidence="4">2.3.1.-</ecNumber>
    </submittedName>
</protein>
<dbReference type="SUPFAM" id="SSF51161">
    <property type="entry name" value="Trimeric LpxA-like enzymes"/>
    <property type="match status" value="1"/>
</dbReference>
<dbReference type="PANTHER" id="PTHR23416:SF23">
    <property type="entry name" value="ACETYLTRANSFERASE C18B11.09C-RELATED"/>
    <property type="match status" value="1"/>
</dbReference>
<dbReference type="GO" id="GO:0016746">
    <property type="term" value="F:acyltransferase activity"/>
    <property type="evidence" value="ECO:0007669"/>
    <property type="project" value="UniProtKB-KW"/>
</dbReference>
<dbReference type="InterPro" id="IPR011004">
    <property type="entry name" value="Trimer_LpxA-like_sf"/>
</dbReference>
<feature type="transmembrane region" description="Helical" evidence="3">
    <location>
        <begin position="6"/>
        <end position="23"/>
    </location>
</feature>
<dbReference type="Gene3D" id="2.160.10.10">
    <property type="entry name" value="Hexapeptide repeat proteins"/>
    <property type="match status" value="1"/>
</dbReference>
<dbReference type="InterPro" id="IPR051159">
    <property type="entry name" value="Hexapeptide_acetyltransf"/>
</dbReference>
<keyword evidence="5" id="KW-1185">Reference proteome</keyword>
<keyword evidence="3" id="KW-1133">Transmembrane helix</keyword>
<keyword evidence="3" id="KW-0472">Membrane</keyword>
<dbReference type="EMBL" id="JBHRSS010000006">
    <property type="protein sequence ID" value="MFC3104840.1"/>
    <property type="molecule type" value="Genomic_DNA"/>
</dbReference>
<gene>
    <name evidence="4" type="ORF">ACFOSU_13235</name>
</gene>
<dbReference type="RefSeq" id="WP_380690369.1">
    <property type="nucleotide sequence ID" value="NZ_JBHRSS010000006.1"/>
</dbReference>
<comment type="caution">
    <text evidence="4">The sequence shown here is derived from an EMBL/GenBank/DDBJ whole genome shotgun (WGS) entry which is preliminary data.</text>
</comment>
<name>A0ABV7EQS7_9GAMM</name>
<dbReference type="PANTHER" id="PTHR23416">
    <property type="entry name" value="SIALIC ACID SYNTHASE-RELATED"/>
    <property type="match status" value="1"/>
</dbReference>
<reference evidence="5" key="1">
    <citation type="journal article" date="2019" name="Int. J. Syst. Evol. Microbiol.">
        <title>The Global Catalogue of Microorganisms (GCM) 10K type strain sequencing project: providing services to taxonomists for standard genome sequencing and annotation.</title>
        <authorList>
            <consortium name="The Broad Institute Genomics Platform"/>
            <consortium name="The Broad Institute Genome Sequencing Center for Infectious Disease"/>
            <person name="Wu L."/>
            <person name="Ma J."/>
        </authorList>
    </citation>
    <scope>NUCLEOTIDE SEQUENCE [LARGE SCALE GENOMIC DNA]</scope>
    <source>
        <strain evidence="5">KCTC 52640</strain>
    </source>
</reference>
<dbReference type="Proteomes" id="UP001595462">
    <property type="component" value="Unassembled WGS sequence"/>
</dbReference>
<dbReference type="CDD" id="cd04647">
    <property type="entry name" value="LbH_MAT_like"/>
    <property type="match status" value="1"/>
</dbReference>
<sequence length="175" mass="18482">MKLKAVAQRFFVPGVVVTLIYFVRYRCLVSPRAEVELTPNLVIGRRSQISSFVKIKATAGKLVIGHDVDIGSGCFIAADAGGVTIGNHTMIGPNVIIAGVNYRYDRLDVPIAQQGKSSKGICIGDDVWIGAGAAILDGANIGDHCIISPNSVVSGTLEPRAIAQGAPARPVFVRR</sequence>
<keyword evidence="4" id="KW-0012">Acyltransferase</keyword>
<comment type="similarity">
    <text evidence="1">Belongs to the transferase hexapeptide repeat family.</text>
</comment>
<keyword evidence="3" id="KW-0812">Transmembrane</keyword>
<proteinExistence type="inferred from homology"/>
<evidence type="ECO:0000313" key="4">
    <source>
        <dbReference type="EMBL" id="MFC3104840.1"/>
    </source>
</evidence>
<evidence type="ECO:0000256" key="1">
    <source>
        <dbReference type="ARBA" id="ARBA00007274"/>
    </source>
</evidence>
<evidence type="ECO:0000313" key="5">
    <source>
        <dbReference type="Proteomes" id="UP001595462"/>
    </source>
</evidence>
<evidence type="ECO:0000256" key="3">
    <source>
        <dbReference type="SAM" id="Phobius"/>
    </source>
</evidence>
<dbReference type="EC" id="2.3.1.-" evidence="4"/>
<evidence type="ECO:0000256" key="2">
    <source>
        <dbReference type="ARBA" id="ARBA00022679"/>
    </source>
</evidence>